<protein>
    <submittedName>
        <fullName evidence="4">Unannotated protein</fullName>
    </submittedName>
</protein>
<dbReference type="Pfam" id="PF23636">
    <property type="entry name" value="DUF7144"/>
    <property type="match status" value="1"/>
</dbReference>
<dbReference type="EMBL" id="CAFBIZ010000299">
    <property type="protein sequence ID" value="CAB4852704.1"/>
    <property type="molecule type" value="Genomic_DNA"/>
</dbReference>
<evidence type="ECO:0000256" key="2">
    <source>
        <dbReference type="SAM" id="Phobius"/>
    </source>
</evidence>
<gene>
    <name evidence="4" type="ORF">UFOPK3268_01768</name>
</gene>
<sequence length="700" mass="74643">MRHGVGEVAPSDHQRDIPRTRGQVERGLARRVAAADDDGVALLAHAHFELGSGVVDPGPLELGEVLHVEATVAGTSRDDDRAGSNLTAVGKYDHAVAILDAQPDHIVRRAQDRPQTRGLYRRTRDQIIARDTIGESHVVLDTRARTRLAAYVRAVVTPCAQTLRRTDDGCRKTRRTRSHDHEVADFAGSHVVGHPENLSEVGRCGTAQQSGCGDHDRDVVRGGTDAGQVGGGVVDLVEIDPYVRYLRVIDEGAQRHGLRRVAGTNDPHGTRARTRVDNAATGDELTEDHVRDLGLRAHQVPERDWVGDQNTSGGSGDGGDEGALAEQEGKLAEEVTGAVHGDGHLFAVAQAKDLDLTLEHEEEARIVIASAEQDLALSHLALHTEGRDLADLRLVEPHPLVALAFCRSHGFGAARPAGTALGIDAEVSEILQLGGSQMRPHVVTAHWRPPTEEPLMSCVPATGPPFGSGREHKGLRCRRILPRKAIAGERPGRRSGQAPNPAAANHQIGVALFAVAEGGTSCPLGTRSRGEFDMSQSTRNPTADASAITTDRISVHQDEGTTTPTGWTGWILFAGLMMIVMGIFQAIEGLTALFRDTYYVVASSGLLVSVNYTAWGWTHLAVGVLAALAGVALMAGQMWGRFVGVALAIISATVNLAFVAAAPVWSVVVIAIDVVVIYAICVHGGELSRSSRNTSTTRRI</sequence>
<proteinExistence type="predicted"/>
<feature type="transmembrane region" description="Helical" evidence="2">
    <location>
        <begin position="614"/>
        <end position="635"/>
    </location>
</feature>
<organism evidence="4">
    <name type="scientific">freshwater metagenome</name>
    <dbReference type="NCBI Taxonomy" id="449393"/>
    <lineage>
        <taxon>unclassified sequences</taxon>
        <taxon>metagenomes</taxon>
        <taxon>ecological metagenomes</taxon>
    </lineage>
</organism>
<reference evidence="4" key="1">
    <citation type="submission" date="2020-05" db="EMBL/GenBank/DDBJ databases">
        <authorList>
            <person name="Chiriac C."/>
            <person name="Salcher M."/>
            <person name="Ghai R."/>
            <person name="Kavagutti S V."/>
        </authorList>
    </citation>
    <scope>NUCLEOTIDE SEQUENCE</scope>
</reference>
<keyword evidence="2" id="KW-0472">Membrane</keyword>
<keyword evidence="2" id="KW-1133">Transmembrane helix</keyword>
<feature type="compositionally biased region" description="Basic and acidic residues" evidence="1">
    <location>
        <begin position="10"/>
        <end position="24"/>
    </location>
</feature>
<feature type="transmembrane region" description="Helical" evidence="2">
    <location>
        <begin position="642"/>
        <end position="661"/>
    </location>
</feature>
<evidence type="ECO:0000256" key="1">
    <source>
        <dbReference type="SAM" id="MobiDB-lite"/>
    </source>
</evidence>
<evidence type="ECO:0000313" key="4">
    <source>
        <dbReference type="EMBL" id="CAB4852704.1"/>
    </source>
</evidence>
<accession>A0A6J7C6X4</accession>
<feature type="region of interest" description="Disordered" evidence="1">
    <location>
        <begin position="298"/>
        <end position="324"/>
    </location>
</feature>
<keyword evidence="2" id="KW-0812">Transmembrane</keyword>
<dbReference type="InterPro" id="IPR055568">
    <property type="entry name" value="DUF7144"/>
</dbReference>
<feature type="transmembrane region" description="Helical" evidence="2">
    <location>
        <begin position="667"/>
        <end position="685"/>
    </location>
</feature>
<feature type="domain" description="DUF7144" evidence="3">
    <location>
        <begin position="570"/>
        <end position="684"/>
    </location>
</feature>
<feature type="transmembrane region" description="Helical" evidence="2">
    <location>
        <begin position="570"/>
        <end position="594"/>
    </location>
</feature>
<dbReference type="AlphaFoldDB" id="A0A6J7C6X4"/>
<evidence type="ECO:0000259" key="3">
    <source>
        <dbReference type="Pfam" id="PF23636"/>
    </source>
</evidence>
<feature type="region of interest" description="Disordered" evidence="1">
    <location>
        <begin position="1"/>
        <end position="24"/>
    </location>
</feature>
<name>A0A6J7C6X4_9ZZZZ</name>